<proteinExistence type="predicted"/>
<organism evidence="1 2">
    <name type="scientific">Aphis craccivora</name>
    <name type="common">Cowpea aphid</name>
    <dbReference type="NCBI Taxonomy" id="307492"/>
    <lineage>
        <taxon>Eukaryota</taxon>
        <taxon>Metazoa</taxon>
        <taxon>Ecdysozoa</taxon>
        <taxon>Arthropoda</taxon>
        <taxon>Hexapoda</taxon>
        <taxon>Insecta</taxon>
        <taxon>Pterygota</taxon>
        <taxon>Neoptera</taxon>
        <taxon>Paraneoptera</taxon>
        <taxon>Hemiptera</taxon>
        <taxon>Sternorrhyncha</taxon>
        <taxon>Aphidomorpha</taxon>
        <taxon>Aphidoidea</taxon>
        <taxon>Aphididae</taxon>
        <taxon>Aphidini</taxon>
        <taxon>Aphis</taxon>
        <taxon>Aphis</taxon>
    </lineage>
</organism>
<evidence type="ECO:0000313" key="2">
    <source>
        <dbReference type="Proteomes" id="UP000478052"/>
    </source>
</evidence>
<reference evidence="1 2" key="1">
    <citation type="submission" date="2019-08" db="EMBL/GenBank/DDBJ databases">
        <title>Whole genome of Aphis craccivora.</title>
        <authorList>
            <person name="Voronova N.V."/>
            <person name="Shulinski R.S."/>
            <person name="Bandarenka Y.V."/>
            <person name="Zhorov D.G."/>
            <person name="Warner D."/>
        </authorList>
    </citation>
    <scope>NUCLEOTIDE SEQUENCE [LARGE SCALE GENOMIC DNA]</scope>
    <source>
        <strain evidence="1">180601</strain>
        <tissue evidence="1">Whole Body</tissue>
    </source>
</reference>
<name>A0A6G0Z6U1_APHCR</name>
<dbReference type="AlphaFoldDB" id="A0A6G0Z6U1"/>
<dbReference type="EMBL" id="VUJU01001202">
    <property type="protein sequence ID" value="KAF0766391.1"/>
    <property type="molecule type" value="Genomic_DNA"/>
</dbReference>
<evidence type="ECO:0000313" key="1">
    <source>
        <dbReference type="EMBL" id="KAF0766391.1"/>
    </source>
</evidence>
<protein>
    <submittedName>
        <fullName evidence="1">Uncharacterized protein</fullName>
    </submittedName>
</protein>
<sequence>MKLLNCNASGQVKLTPLVPPPEPLHSLVSGNGPDSKHFLTHIQQYNNCFQMTSFGATKVNKKKLYANFQDLGSNISSNRFLIANSE</sequence>
<keyword evidence="2" id="KW-1185">Reference proteome</keyword>
<accession>A0A6G0Z6U1</accession>
<dbReference type="OrthoDB" id="10051381at2759"/>
<dbReference type="Proteomes" id="UP000478052">
    <property type="component" value="Unassembled WGS sequence"/>
</dbReference>
<comment type="caution">
    <text evidence="1">The sequence shown here is derived from an EMBL/GenBank/DDBJ whole genome shotgun (WGS) entry which is preliminary data.</text>
</comment>
<gene>
    <name evidence="1" type="ORF">FWK35_00004200</name>
</gene>